<dbReference type="EMBL" id="PJQD01000069">
    <property type="protein sequence ID" value="POY71915.1"/>
    <property type="molecule type" value="Genomic_DNA"/>
</dbReference>
<accession>A0A2S5B5A4</accession>
<proteinExistence type="predicted"/>
<protein>
    <recommendedName>
        <fullName evidence="3">F-box domain-containing protein</fullName>
    </recommendedName>
</protein>
<comment type="caution">
    <text evidence="1">The sequence shown here is derived from an EMBL/GenBank/DDBJ whole genome shotgun (WGS) entry which is preliminary data.</text>
</comment>
<sequence>MTRKCRSPTAKTINDLPDEIVTLIGHHLYSAGLAATSELQPAAPLATCRRFRQLWTPLRWRTVPASGEDDTEHAELLFQPRPVLDAVREASLHLSDDPGLNRLRCAVLSQLPNLEVLSIDSDDEVNAEFEVVRLWQRLRGLRSLWIGRDVILDFDAQQTIPPIKRVSLYSHRYTLALSTLCLQAGVKHFWMDWRGDLDTVLPWGTLTRLDLEFRPFVRPSELSDAARTLSSQITSPNTCRLRSFRLKYAGAAFGTEAPSIFDFLETAPLKELQIELPRSNHPDLPSFDCPSLTRLTLIQPLALFLTPPRNSLLRFIKLSPHLTYLNLTDAAFDTITDSWDLLDTLAVTSDATVLEDFPALFVFLHCLRSTSVLRLDLNEMSTERETHFGLYKATARPSIRWTRSCADQDFERQVWWDVSE</sequence>
<evidence type="ECO:0000313" key="1">
    <source>
        <dbReference type="EMBL" id="POY71915.1"/>
    </source>
</evidence>
<name>A0A2S5B5A4_9BASI</name>
<gene>
    <name evidence="1" type="ORF">BMF94_5051</name>
</gene>
<evidence type="ECO:0008006" key="3">
    <source>
        <dbReference type="Google" id="ProtNLM"/>
    </source>
</evidence>
<organism evidence="1 2">
    <name type="scientific">Rhodotorula taiwanensis</name>
    <dbReference type="NCBI Taxonomy" id="741276"/>
    <lineage>
        <taxon>Eukaryota</taxon>
        <taxon>Fungi</taxon>
        <taxon>Dikarya</taxon>
        <taxon>Basidiomycota</taxon>
        <taxon>Pucciniomycotina</taxon>
        <taxon>Microbotryomycetes</taxon>
        <taxon>Sporidiobolales</taxon>
        <taxon>Sporidiobolaceae</taxon>
        <taxon>Rhodotorula</taxon>
    </lineage>
</organism>
<reference evidence="1 2" key="1">
    <citation type="journal article" date="2018" name="Front. Microbiol.">
        <title>Prospects for Fungal Bioremediation of Acidic Radioactive Waste Sites: Characterization and Genome Sequence of Rhodotorula taiwanensis MD1149.</title>
        <authorList>
            <person name="Tkavc R."/>
            <person name="Matrosova V.Y."/>
            <person name="Grichenko O.E."/>
            <person name="Gostincar C."/>
            <person name="Volpe R.P."/>
            <person name="Klimenkova P."/>
            <person name="Gaidamakova E.K."/>
            <person name="Zhou C.E."/>
            <person name="Stewart B.J."/>
            <person name="Lyman M.G."/>
            <person name="Malfatti S.A."/>
            <person name="Rubinfeld B."/>
            <person name="Courtot M."/>
            <person name="Singh J."/>
            <person name="Dalgard C.L."/>
            <person name="Hamilton T."/>
            <person name="Frey K.G."/>
            <person name="Gunde-Cimerman N."/>
            <person name="Dugan L."/>
            <person name="Daly M.J."/>
        </authorList>
    </citation>
    <scope>NUCLEOTIDE SEQUENCE [LARGE SCALE GENOMIC DNA]</scope>
    <source>
        <strain evidence="1 2">MD1149</strain>
    </source>
</reference>
<evidence type="ECO:0000313" key="2">
    <source>
        <dbReference type="Proteomes" id="UP000237144"/>
    </source>
</evidence>
<keyword evidence="2" id="KW-1185">Reference proteome</keyword>
<dbReference type="AlphaFoldDB" id="A0A2S5B5A4"/>
<dbReference type="Proteomes" id="UP000237144">
    <property type="component" value="Unassembled WGS sequence"/>
</dbReference>